<proteinExistence type="predicted"/>
<dbReference type="Proteomes" id="UP001236795">
    <property type="component" value="Unassembled WGS sequence"/>
</dbReference>
<accession>A0ABU0KBZ2</accession>
<reference evidence="1 2" key="1">
    <citation type="submission" date="2023-07" db="EMBL/GenBank/DDBJ databases">
        <title>Genomic Encyclopedia of Type Strains, Phase IV (KMG-IV): sequencing the most valuable type-strain genomes for metagenomic binning, comparative biology and taxonomic classification.</title>
        <authorList>
            <person name="Goeker M."/>
        </authorList>
    </citation>
    <scope>NUCLEOTIDE SEQUENCE [LARGE SCALE GENOMIC DNA]</scope>
    <source>
        <strain evidence="1 2">DSM 40573</strain>
    </source>
</reference>
<dbReference type="EMBL" id="JAUSWC010000005">
    <property type="protein sequence ID" value="MDQ0486889.1"/>
    <property type="molecule type" value="Genomic_DNA"/>
</dbReference>
<sequence>MCGELLSDLGPLQQRVAAVLALWPWRAPVLAFELDAEWGVERAALESLFELAATPPGDQSDRALRRAIADLCTAPLFTSEVEPDTIQLFQLETISGLLTFGELLDTPSADVAERVIEGSAGLAAYLDDLVEGSLHSHPAEKTHREYLANLAGTVAEGYFASRNSAVESAGHRLVRASPDTAGLLDSSAGRELLARCEDLGEEFVTTMRWLRVTGH</sequence>
<keyword evidence="2" id="KW-1185">Reference proteome</keyword>
<organism evidence="1 2">
    <name type="scientific">Streptomyces thermodiastaticus</name>
    <dbReference type="NCBI Taxonomy" id="44061"/>
    <lineage>
        <taxon>Bacteria</taxon>
        <taxon>Bacillati</taxon>
        <taxon>Actinomycetota</taxon>
        <taxon>Actinomycetes</taxon>
        <taxon>Kitasatosporales</taxon>
        <taxon>Streptomycetaceae</taxon>
        <taxon>Streptomyces</taxon>
    </lineage>
</organism>
<evidence type="ECO:0000313" key="1">
    <source>
        <dbReference type="EMBL" id="MDQ0486889.1"/>
    </source>
</evidence>
<gene>
    <name evidence="1" type="ORF">QO019_001731</name>
</gene>
<comment type="caution">
    <text evidence="1">The sequence shown here is derived from an EMBL/GenBank/DDBJ whole genome shotgun (WGS) entry which is preliminary data.</text>
</comment>
<name>A0ABU0KBZ2_9ACTN</name>
<dbReference type="RefSeq" id="WP_234008193.1">
    <property type="nucleotide sequence ID" value="NZ_JAUSWC010000005.1"/>
</dbReference>
<evidence type="ECO:0000313" key="2">
    <source>
        <dbReference type="Proteomes" id="UP001236795"/>
    </source>
</evidence>
<protein>
    <submittedName>
        <fullName evidence="1">Uncharacterized protein</fullName>
    </submittedName>
</protein>